<evidence type="ECO:0000313" key="2">
    <source>
        <dbReference type="Proteomes" id="UP001055879"/>
    </source>
</evidence>
<sequence length="164" mass="19078">MGEVDPSFIQQLQHRPKPAVIEAQGIPQIDLSPSINSNPKAIEDLVAQIRDTCKNWGFFQVINHGVPIESREKLMSVAKRFFRQPVEEKMKVRRNKANTLGYYDSEHTKNVRDWKEVFDFKVDIPIMIPASHGPSDEQSTKYPNQWPQNPLELRYFFLTSDHNQ</sequence>
<gene>
    <name evidence="1" type="ORF">L6452_23140</name>
</gene>
<accession>A0ACB9B1M9</accession>
<evidence type="ECO:0000313" key="1">
    <source>
        <dbReference type="EMBL" id="KAI3716075.1"/>
    </source>
</evidence>
<comment type="caution">
    <text evidence="1">The sequence shown here is derived from an EMBL/GenBank/DDBJ whole genome shotgun (WGS) entry which is preliminary data.</text>
</comment>
<reference evidence="1 2" key="2">
    <citation type="journal article" date="2022" name="Mol. Ecol. Resour.">
        <title>The genomes of chicory, endive, great burdock and yacon provide insights into Asteraceae paleo-polyploidization history and plant inulin production.</title>
        <authorList>
            <person name="Fan W."/>
            <person name="Wang S."/>
            <person name="Wang H."/>
            <person name="Wang A."/>
            <person name="Jiang F."/>
            <person name="Liu H."/>
            <person name="Zhao H."/>
            <person name="Xu D."/>
            <person name="Zhang Y."/>
        </authorList>
    </citation>
    <scope>NUCLEOTIDE SEQUENCE [LARGE SCALE GENOMIC DNA]</scope>
    <source>
        <strain evidence="2">cv. Niubang</strain>
    </source>
</reference>
<organism evidence="1 2">
    <name type="scientific">Arctium lappa</name>
    <name type="common">Greater burdock</name>
    <name type="synonym">Lappa major</name>
    <dbReference type="NCBI Taxonomy" id="4217"/>
    <lineage>
        <taxon>Eukaryota</taxon>
        <taxon>Viridiplantae</taxon>
        <taxon>Streptophyta</taxon>
        <taxon>Embryophyta</taxon>
        <taxon>Tracheophyta</taxon>
        <taxon>Spermatophyta</taxon>
        <taxon>Magnoliopsida</taxon>
        <taxon>eudicotyledons</taxon>
        <taxon>Gunneridae</taxon>
        <taxon>Pentapetalae</taxon>
        <taxon>asterids</taxon>
        <taxon>campanulids</taxon>
        <taxon>Asterales</taxon>
        <taxon>Asteraceae</taxon>
        <taxon>Carduoideae</taxon>
        <taxon>Cardueae</taxon>
        <taxon>Arctiinae</taxon>
        <taxon>Arctium</taxon>
    </lineage>
</organism>
<keyword evidence="2" id="KW-1185">Reference proteome</keyword>
<name>A0ACB9B1M9_ARCLA</name>
<reference evidence="2" key="1">
    <citation type="journal article" date="2022" name="Mol. Ecol. Resour.">
        <title>The genomes of chicory, endive, great burdock and yacon provide insights into Asteraceae palaeo-polyploidization history and plant inulin production.</title>
        <authorList>
            <person name="Fan W."/>
            <person name="Wang S."/>
            <person name="Wang H."/>
            <person name="Wang A."/>
            <person name="Jiang F."/>
            <person name="Liu H."/>
            <person name="Zhao H."/>
            <person name="Xu D."/>
            <person name="Zhang Y."/>
        </authorList>
    </citation>
    <scope>NUCLEOTIDE SEQUENCE [LARGE SCALE GENOMIC DNA]</scope>
    <source>
        <strain evidence="2">cv. Niubang</strain>
    </source>
</reference>
<dbReference type="EMBL" id="CM042053">
    <property type="protein sequence ID" value="KAI3716075.1"/>
    <property type="molecule type" value="Genomic_DNA"/>
</dbReference>
<proteinExistence type="predicted"/>
<dbReference type="Proteomes" id="UP001055879">
    <property type="component" value="Linkage Group LG07"/>
</dbReference>
<protein>
    <submittedName>
        <fullName evidence="1">Uncharacterized protein</fullName>
    </submittedName>
</protein>